<keyword evidence="13" id="KW-0807">Transducer</keyword>
<reference evidence="16" key="1">
    <citation type="submission" date="2022-08" db="UniProtKB">
        <authorList>
            <consortium name="EnsemblMetazoa"/>
        </authorList>
    </citation>
    <scope>IDENTIFICATION</scope>
    <source>
        <strain evidence="16">Israel</strain>
    </source>
</reference>
<keyword evidence="8" id="KW-0157">Chromophore</keyword>
<evidence type="ECO:0000256" key="13">
    <source>
        <dbReference type="ARBA" id="ARBA00023224"/>
    </source>
</evidence>
<dbReference type="EMBL" id="AJVK01059915">
    <property type="status" value="NOT_ANNOTATED_CDS"/>
    <property type="molecule type" value="Genomic_DNA"/>
</dbReference>
<proteinExistence type="inferred from homology"/>
<evidence type="ECO:0000256" key="6">
    <source>
        <dbReference type="ARBA" id="ARBA00022925"/>
    </source>
</evidence>
<dbReference type="AlphaFoldDB" id="A0A1B0GPP3"/>
<comment type="similarity">
    <text evidence="2">Belongs to the G-protein coupled receptor 1 family.</text>
</comment>
<name>A0A1B0GPP3_PHLPP</name>
<accession>A0A1B0GPP3</accession>
<dbReference type="PROSITE" id="PS50262">
    <property type="entry name" value="G_PROTEIN_RECEP_F1_2"/>
    <property type="match status" value="1"/>
</dbReference>
<dbReference type="PROSITE" id="PS00238">
    <property type="entry name" value="OPSIN"/>
    <property type="match status" value="1"/>
</dbReference>
<evidence type="ECO:0000256" key="10">
    <source>
        <dbReference type="ARBA" id="ARBA00023136"/>
    </source>
</evidence>
<dbReference type="SUPFAM" id="SSF81321">
    <property type="entry name" value="Family A G protein-coupled receptor-like"/>
    <property type="match status" value="1"/>
</dbReference>
<dbReference type="VEuPathDB" id="VectorBase:PPAI007252"/>
<evidence type="ECO:0000256" key="1">
    <source>
        <dbReference type="ARBA" id="ARBA00004141"/>
    </source>
</evidence>
<dbReference type="InterPro" id="IPR017452">
    <property type="entry name" value="GPCR_Rhodpsn_7TM"/>
</dbReference>
<keyword evidence="9" id="KW-0297">G-protein coupled receptor</keyword>
<evidence type="ECO:0000256" key="9">
    <source>
        <dbReference type="ARBA" id="ARBA00023040"/>
    </source>
</evidence>
<keyword evidence="12" id="KW-0325">Glycoprotein</keyword>
<evidence type="ECO:0000256" key="8">
    <source>
        <dbReference type="ARBA" id="ARBA00022991"/>
    </source>
</evidence>
<dbReference type="Pfam" id="PF00001">
    <property type="entry name" value="7tm_1"/>
    <property type="match status" value="1"/>
</dbReference>
<evidence type="ECO:0000256" key="12">
    <source>
        <dbReference type="ARBA" id="ARBA00023180"/>
    </source>
</evidence>
<evidence type="ECO:0000256" key="5">
    <source>
        <dbReference type="ARBA" id="ARBA00022692"/>
    </source>
</evidence>
<dbReference type="Proteomes" id="UP000092462">
    <property type="component" value="Unassembled WGS sequence"/>
</dbReference>
<dbReference type="PANTHER" id="PTHR24240">
    <property type="entry name" value="OPSIN"/>
    <property type="match status" value="1"/>
</dbReference>
<dbReference type="InterPro" id="IPR000276">
    <property type="entry name" value="GPCR_Rhodpsn"/>
</dbReference>
<keyword evidence="14" id="KW-0844">Vision</keyword>
<dbReference type="GO" id="GO:0007602">
    <property type="term" value="P:phototransduction"/>
    <property type="evidence" value="ECO:0007669"/>
    <property type="project" value="UniProtKB-KW"/>
</dbReference>
<dbReference type="InterPro" id="IPR027430">
    <property type="entry name" value="Retinal_BS"/>
</dbReference>
<dbReference type="GO" id="GO:0004930">
    <property type="term" value="F:G protein-coupled receptor activity"/>
    <property type="evidence" value="ECO:0007669"/>
    <property type="project" value="UniProtKB-KW"/>
</dbReference>
<keyword evidence="6" id="KW-0681">Retinal protein</keyword>
<dbReference type="EnsemblMetazoa" id="PPAI007252-RA">
    <property type="protein sequence ID" value="PPAI007252-PA"/>
    <property type="gene ID" value="PPAI007252"/>
</dbReference>
<dbReference type="GO" id="GO:0007601">
    <property type="term" value="P:visual perception"/>
    <property type="evidence" value="ECO:0007669"/>
    <property type="project" value="UniProtKB-KW"/>
</dbReference>
<dbReference type="VEuPathDB" id="VectorBase:PPAPM1_003005"/>
<evidence type="ECO:0000313" key="16">
    <source>
        <dbReference type="EnsemblMetazoa" id="PPAI007252-PA"/>
    </source>
</evidence>
<protein>
    <recommendedName>
        <fullName evidence="15">G-protein coupled receptors family 1 profile domain-containing protein</fullName>
    </recommendedName>
</protein>
<keyword evidence="11" id="KW-0675">Receptor</keyword>
<evidence type="ECO:0000256" key="11">
    <source>
        <dbReference type="ARBA" id="ARBA00023170"/>
    </source>
</evidence>
<evidence type="ECO:0000256" key="3">
    <source>
        <dbReference type="ARBA" id="ARBA00022543"/>
    </source>
</evidence>
<keyword evidence="4" id="KW-0716">Sensory transduction</keyword>
<keyword evidence="7" id="KW-1133">Transmembrane helix</keyword>
<dbReference type="PRINTS" id="PR00237">
    <property type="entry name" value="GPCRRHODOPSN"/>
</dbReference>
<comment type="subcellular location">
    <subcellularLocation>
        <location evidence="1">Membrane</location>
        <topology evidence="1">Multi-pass membrane protein</topology>
    </subcellularLocation>
</comment>
<sequence length="138" mass="15992">MQILRAVAFTNRLQCSKDRNKTELKLAAVVFGIIALWFIAWTPYAIVALLGISKYRSLLTPFGSMLPAFFCKTAACLNPYVYALTHPRFRQEIQRMFMSFGKKKNLQYVTSFTRGATTRRIVREFTISEEHQQEETLQ</sequence>
<organism evidence="16 17">
    <name type="scientific">Phlebotomus papatasi</name>
    <name type="common">Sandfly</name>
    <dbReference type="NCBI Taxonomy" id="29031"/>
    <lineage>
        <taxon>Eukaryota</taxon>
        <taxon>Metazoa</taxon>
        <taxon>Ecdysozoa</taxon>
        <taxon>Arthropoda</taxon>
        <taxon>Hexapoda</taxon>
        <taxon>Insecta</taxon>
        <taxon>Pterygota</taxon>
        <taxon>Neoptera</taxon>
        <taxon>Endopterygota</taxon>
        <taxon>Diptera</taxon>
        <taxon>Nematocera</taxon>
        <taxon>Psychodoidea</taxon>
        <taxon>Psychodidae</taxon>
        <taxon>Phlebotomus</taxon>
        <taxon>Phlebotomus</taxon>
    </lineage>
</organism>
<evidence type="ECO:0000256" key="14">
    <source>
        <dbReference type="ARBA" id="ARBA00023305"/>
    </source>
</evidence>
<evidence type="ECO:0000259" key="15">
    <source>
        <dbReference type="PROSITE" id="PS50262"/>
    </source>
</evidence>
<feature type="domain" description="G-protein coupled receptors family 1 profile" evidence="15">
    <location>
        <begin position="1"/>
        <end position="82"/>
    </location>
</feature>
<keyword evidence="5" id="KW-0812">Transmembrane</keyword>
<keyword evidence="3" id="KW-0600">Photoreceptor protein</keyword>
<keyword evidence="10" id="KW-0472">Membrane</keyword>
<evidence type="ECO:0000313" key="17">
    <source>
        <dbReference type="Proteomes" id="UP000092462"/>
    </source>
</evidence>
<keyword evidence="17" id="KW-1185">Reference proteome</keyword>
<evidence type="ECO:0000256" key="4">
    <source>
        <dbReference type="ARBA" id="ARBA00022606"/>
    </source>
</evidence>
<dbReference type="GO" id="GO:0009881">
    <property type="term" value="F:photoreceptor activity"/>
    <property type="evidence" value="ECO:0007669"/>
    <property type="project" value="UniProtKB-KW"/>
</dbReference>
<evidence type="ECO:0000256" key="7">
    <source>
        <dbReference type="ARBA" id="ARBA00022989"/>
    </source>
</evidence>
<dbReference type="InterPro" id="IPR050125">
    <property type="entry name" value="GPCR_opsins"/>
</dbReference>
<evidence type="ECO:0000256" key="2">
    <source>
        <dbReference type="ARBA" id="ARBA00010663"/>
    </source>
</evidence>
<dbReference type="GO" id="GO:0016020">
    <property type="term" value="C:membrane"/>
    <property type="evidence" value="ECO:0007669"/>
    <property type="project" value="UniProtKB-SubCell"/>
</dbReference>
<dbReference type="Gene3D" id="1.20.1070.10">
    <property type="entry name" value="Rhodopsin 7-helix transmembrane proteins"/>
    <property type="match status" value="1"/>
</dbReference>